<feature type="domain" description="Response regulatory" evidence="6">
    <location>
        <begin position="8"/>
        <end position="125"/>
    </location>
</feature>
<keyword evidence="3" id="KW-0804">Transcription</keyword>
<protein>
    <submittedName>
        <fullName evidence="7">Response regulator transcription factor</fullName>
    </submittedName>
</protein>
<dbReference type="SUPFAM" id="SSF46894">
    <property type="entry name" value="C-terminal effector domain of the bipartite response regulators"/>
    <property type="match status" value="1"/>
</dbReference>
<dbReference type="EMBL" id="BAAAPF010000152">
    <property type="protein sequence ID" value="GAA2133468.1"/>
    <property type="molecule type" value="Genomic_DNA"/>
</dbReference>
<dbReference type="PROSITE" id="PS50110">
    <property type="entry name" value="RESPONSE_REGULATORY"/>
    <property type="match status" value="1"/>
</dbReference>
<evidence type="ECO:0000256" key="3">
    <source>
        <dbReference type="ARBA" id="ARBA00023163"/>
    </source>
</evidence>
<evidence type="ECO:0000313" key="8">
    <source>
        <dbReference type="Proteomes" id="UP001500443"/>
    </source>
</evidence>
<evidence type="ECO:0000259" key="6">
    <source>
        <dbReference type="PROSITE" id="PS50110"/>
    </source>
</evidence>
<accession>A0ABP5KMN8</accession>
<feature type="modified residue" description="4-aspartylphosphate" evidence="4">
    <location>
        <position position="59"/>
    </location>
</feature>
<keyword evidence="2" id="KW-0238">DNA-binding</keyword>
<gene>
    <name evidence="7" type="ORF">GCM10009802_41930</name>
</gene>
<evidence type="ECO:0000256" key="2">
    <source>
        <dbReference type="ARBA" id="ARBA00023125"/>
    </source>
</evidence>
<dbReference type="SUPFAM" id="SSF52172">
    <property type="entry name" value="CheY-like"/>
    <property type="match status" value="1"/>
</dbReference>
<dbReference type="PROSITE" id="PS50043">
    <property type="entry name" value="HTH_LUXR_2"/>
    <property type="match status" value="1"/>
</dbReference>
<reference evidence="8" key="1">
    <citation type="journal article" date="2019" name="Int. J. Syst. Evol. Microbiol.">
        <title>The Global Catalogue of Microorganisms (GCM) 10K type strain sequencing project: providing services to taxonomists for standard genome sequencing and annotation.</title>
        <authorList>
            <consortium name="The Broad Institute Genomics Platform"/>
            <consortium name="The Broad Institute Genome Sequencing Center for Infectious Disease"/>
            <person name="Wu L."/>
            <person name="Ma J."/>
        </authorList>
    </citation>
    <scope>NUCLEOTIDE SEQUENCE [LARGE SCALE GENOMIC DNA]</scope>
    <source>
        <strain evidence="8">JCM 15481</strain>
    </source>
</reference>
<evidence type="ECO:0000256" key="1">
    <source>
        <dbReference type="ARBA" id="ARBA00023015"/>
    </source>
</evidence>
<sequence length="233" mass="24830">MTQGAITRVMIVNDRTVTRAGYESLFDKYVDFEITEGARDLENAIAGMTAAEPDVVVVDLPPHSFDVVETVRCLVSAAKSGIAPVLVLIDQLDERVHGLLRVGARGLLLSQASPAEIIAAVRLVAAGYTLALPTIAGAGIDRAVAAPDGCHAEPGAFCLEHLTRREADVLRLIARGLSNAEISAALFVSESTVKSHVQRLLGKLKLRNRVHAVIYAYQAGLVRSEAQLVQADS</sequence>
<proteinExistence type="predicted"/>
<dbReference type="SMART" id="SM00421">
    <property type="entry name" value="HTH_LUXR"/>
    <property type="match status" value="1"/>
</dbReference>
<dbReference type="InterPro" id="IPR001789">
    <property type="entry name" value="Sig_transdc_resp-reg_receiver"/>
</dbReference>
<evidence type="ECO:0000256" key="4">
    <source>
        <dbReference type="PROSITE-ProRule" id="PRU00169"/>
    </source>
</evidence>
<dbReference type="Proteomes" id="UP001500443">
    <property type="component" value="Unassembled WGS sequence"/>
</dbReference>
<dbReference type="InterPro" id="IPR016032">
    <property type="entry name" value="Sig_transdc_resp-reg_C-effctor"/>
</dbReference>
<dbReference type="PANTHER" id="PTHR43214">
    <property type="entry name" value="TWO-COMPONENT RESPONSE REGULATOR"/>
    <property type="match status" value="1"/>
</dbReference>
<evidence type="ECO:0000259" key="5">
    <source>
        <dbReference type="PROSITE" id="PS50043"/>
    </source>
</evidence>
<dbReference type="RefSeq" id="WP_344291542.1">
    <property type="nucleotide sequence ID" value="NZ_BAAAPF010000152.1"/>
</dbReference>
<dbReference type="PRINTS" id="PR00038">
    <property type="entry name" value="HTHLUXR"/>
</dbReference>
<feature type="domain" description="HTH luxR-type" evidence="5">
    <location>
        <begin position="155"/>
        <end position="220"/>
    </location>
</feature>
<dbReference type="Pfam" id="PF00196">
    <property type="entry name" value="GerE"/>
    <property type="match status" value="1"/>
</dbReference>
<keyword evidence="4" id="KW-0597">Phosphoprotein</keyword>
<dbReference type="InterPro" id="IPR000792">
    <property type="entry name" value="Tscrpt_reg_LuxR_C"/>
</dbReference>
<keyword evidence="1" id="KW-0805">Transcription regulation</keyword>
<dbReference type="PANTHER" id="PTHR43214:SF24">
    <property type="entry name" value="TRANSCRIPTIONAL REGULATORY PROTEIN NARL-RELATED"/>
    <property type="match status" value="1"/>
</dbReference>
<dbReference type="Gene3D" id="3.40.50.2300">
    <property type="match status" value="1"/>
</dbReference>
<dbReference type="PROSITE" id="PS00622">
    <property type="entry name" value="HTH_LUXR_1"/>
    <property type="match status" value="1"/>
</dbReference>
<dbReference type="InterPro" id="IPR011006">
    <property type="entry name" value="CheY-like_superfamily"/>
</dbReference>
<name>A0ABP5KMN8_9ACTN</name>
<keyword evidence="8" id="KW-1185">Reference proteome</keyword>
<dbReference type="InterPro" id="IPR039420">
    <property type="entry name" value="WalR-like"/>
</dbReference>
<dbReference type="CDD" id="cd06170">
    <property type="entry name" value="LuxR_C_like"/>
    <property type="match status" value="1"/>
</dbReference>
<organism evidence="7 8">
    <name type="scientific">Streptomyces synnematoformans</name>
    <dbReference type="NCBI Taxonomy" id="415721"/>
    <lineage>
        <taxon>Bacteria</taxon>
        <taxon>Bacillati</taxon>
        <taxon>Actinomycetota</taxon>
        <taxon>Actinomycetes</taxon>
        <taxon>Kitasatosporales</taxon>
        <taxon>Streptomycetaceae</taxon>
        <taxon>Streptomyces</taxon>
    </lineage>
</organism>
<evidence type="ECO:0000313" key="7">
    <source>
        <dbReference type="EMBL" id="GAA2133468.1"/>
    </source>
</evidence>
<comment type="caution">
    <text evidence="7">The sequence shown here is derived from an EMBL/GenBank/DDBJ whole genome shotgun (WGS) entry which is preliminary data.</text>
</comment>